<dbReference type="AlphaFoldDB" id="A0A2P5I7W1"/>
<evidence type="ECO:0000313" key="2">
    <source>
        <dbReference type="Proteomes" id="UP000094444"/>
    </source>
</evidence>
<gene>
    <name evidence="1" type="ORF">DHEL01_v203038</name>
</gene>
<dbReference type="InParanoid" id="A0A2P5I7W1"/>
<dbReference type="OrthoDB" id="5238405at2759"/>
<comment type="caution">
    <text evidence="1">The sequence shown here is derived from an EMBL/GenBank/DDBJ whole genome shotgun (WGS) entry which is preliminary data.</text>
</comment>
<reference evidence="1" key="1">
    <citation type="submission" date="2017-09" db="EMBL/GenBank/DDBJ databases">
        <title>Polyketide synthases of a Diaporthe helianthi virulent isolate.</title>
        <authorList>
            <person name="Baroncelli R."/>
        </authorList>
    </citation>
    <scope>NUCLEOTIDE SEQUENCE [LARGE SCALE GENOMIC DNA]</scope>
    <source>
        <strain evidence="1">7/96</strain>
    </source>
</reference>
<accession>A0A2P5I7W1</accession>
<protein>
    <submittedName>
        <fullName evidence="1">Uncharacterized protein</fullName>
    </submittedName>
</protein>
<dbReference type="Proteomes" id="UP000094444">
    <property type="component" value="Unassembled WGS sequence"/>
</dbReference>
<evidence type="ECO:0000313" key="1">
    <source>
        <dbReference type="EMBL" id="POS78573.1"/>
    </source>
</evidence>
<name>A0A2P5I7W1_DIAHE</name>
<organism evidence="1 2">
    <name type="scientific">Diaporthe helianthi</name>
    <dbReference type="NCBI Taxonomy" id="158607"/>
    <lineage>
        <taxon>Eukaryota</taxon>
        <taxon>Fungi</taxon>
        <taxon>Dikarya</taxon>
        <taxon>Ascomycota</taxon>
        <taxon>Pezizomycotina</taxon>
        <taxon>Sordariomycetes</taxon>
        <taxon>Sordariomycetidae</taxon>
        <taxon>Diaporthales</taxon>
        <taxon>Diaporthaceae</taxon>
        <taxon>Diaporthe</taxon>
    </lineage>
</organism>
<dbReference type="EMBL" id="MAVT02000176">
    <property type="protein sequence ID" value="POS78573.1"/>
    <property type="molecule type" value="Genomic_DNA"/>
</dbReference>
<proteinExistence type="predicted"/>
<keyword evidence="2" id="KW-1185">Reference proteome</keyword>
<sequence>MASGAGGSDPVKTTSLCFFHVLTAKNDTTAARSNRAKVAPTLTPAVPPFERPWELTGPAADSELDSCVVSVASDEIVGPAEVTDVLETFNSPELLDVVEVLGLVEVLKVLKVDVVVCDLLNAAALLGLLESFAATRSSAGHPLRSQAFEEQHPKKGLFKSKQVNHSPVGS</sequence>